<dbReference type="EMBL" id="QRBI01000099">
    <property type="protein sequence ID" value="RMC17429.1"/>
    <property type="molecule type" value="Genomic_DNA"/>
</dbReference>
<accession>A0A3M0KVV2</accession>
<feature type="chain" id="PRO_5018197158" evidence="1">
    <location>
        <begin position="16"/>
        <end position="127"/>
    </location>
</feature>
<gene>
    <name evidence="2" type="ORF">DUI87_06011</name>
</gene>
<feature type="signal peptide" evidence="1">
    <location>
        <begin position="1"/>
        <end position="15"/>
    </location>
</feature>
<evidence type="ECO:0000313" key="2">
    <source>
        <dbReference type="EMBL" id="RMC17429.1"/>
    </source>
</evidence>
<dbReference type="AlphaFoldDB" id="A0A3M0KVV2"/>
<dbReference type="Proteomes" id="UP000269221">
    <property type="component" value="Unassembled WGS sequence"/>
</dbReference>
<comment type="caution">
    <text evidence="2">The sequence shown here is derived from an EMBL/GenBank/DDBJ whole genome shotgun (WGS) entry which is preliminary data.</text>
</comment>
<reference evidence="2 3" key="1">
    <citation type="submission" date="2018-07" db="EMBL/GenBank/DDBJ databases">
        <title>A high quality draft genome assembly of the barn swallow (H. rustica rustica).</title>
        <authorList>
            <person name="Formenti G."/>
            <person name="Chiara M."/>
            <person name="Poveda L."/>
            <person name="Francoijs K.-J."/>
            <person name="Bonisoli-Alquati A."/>
            <person name="Canova L."/>
            <person name="Gianfranceschi L."/>
            <person name="Horner D.S."/>
            <person name="Saino N."/>
        </authorList>
    </citation>
    <scope>NUCLEOTIDE SEQUENCE [LARGE SCALE GENOMIC DNA]</scope>
    <source>
        <strain evidence="2">Chelidonia</strain>
        <tissue evidence="2">Blood</tissue>
    </source>
</reference>
<proteinExistence type="predicted"/>
<name>A0A3M0KVV2_HIRRU</name>
<keyword evidence="3" id="KW-1185">Reference proteome</keyword>
<protein>
    <submittedName>
        <fullName evidence="2">Uncharacterized protein</fullName>
    </submittedName>
</protein>
<keyword evidence="1" id="KW-0732">Signal</keyword>
<evidence type="ECO:0000256" key="1">
    <source>
        <dbReference type="SAM" id="SignalP"/>
    </source>
</evidence>
<evidence type="ECO:0000313" key="3">
    <source>
        <dbReference type="Proteomes" id="UP000269221"/>
    </source>
</evidence>
<sequence>MSSLLLLATPFLIQARMPLALLATRHILAPLQSAINQYPQVPFCLATVQPHHPQPVVLHGSVVAKAHLGLLNLISLDLVHLSMSLPEPSCTPADSPQLGAICKLADGELNPLIQIINKDTKQDWVQH</sequence>
<organism evidence="2 3">
    <name type="scientific">Hirundo rustica rustica</name>
    <dbReference type="NCBI Taxonomy" id="333673"/>
    <lineage>
        <taxon>Eukaryota</taxon>
        <taxon>Metazoa</taxon>
        <taxon>Chordata</taxon>
        <taxon>Craniata</taxon>
        <taxon>Vertebrata</taxon>
        <taxon>Euteleostomi</taxon>
        <taxon>Archelosauria</taxon>
        <taxon>Archosauria</taxon>
        <taxon>Dinosauria</taxon>
        <taxon>Saurischia</taxon>
        <taxon>Theropoda</taxon>
        <taxon>Coelurosauria</taxon>
        <taxon>Aves</taxon>
        <taxon>Neognathae</taxon>
        <taxon>Neoaves</taxon>
        <taxon>Telluraves</taxon>
        <taxon>Australaves</taxon>
        <taxon>Passeriformes</taxon>
        <taxon>Sylvioidea</taxon>
        <taxon>Hirundinidae</taxon>
        <taxon>Hirundo</taxon>
    </lineage>
</organism>